<keyword evidence="1" id="KW-0812">Transmembrane</keyword>
<reference evidence="2 3" key="1">
    <citation type="journal article" date="2016" name="Nat. Commun.">
        <title>Thousands of microbial genomes shed light on interconnected biogeochemical processes in an aquifer system.</title>
        <authorList>
            <person name="Anantharaman K."/>
            <person name="Brown C.T."/>
            <person name="Hug L.A."/>
            <person name="Sharon I."/>
            <person name="Castelle C.J."/>
            <person name="Probst A.J."/>
            <person name="Thomas B.C."/>
            <person name="Singh A."/>
            <person name="Wilkins M.J."/>
            <person name="Karaoz U."/>
            <person name="Brodie E.L."/>
            <person name="Williams K.H."/>
            <person name="Hubbard S.S."/>
            <person name="Banfield J.F."/>
        </authorList>
    </citation>
    <scope>NUCLEOTIDE SEQUENCE [LARGE SCALE GENOMIC DNA]</scope>
</reference>
<dbReference type="EMBL" id="MHRX01000015">
    <property type="protein sequence ID" value="OHA34174.1"/>
    <property type="molecule type" value="Genomic_DNA"/>
</dbReference>
<keyword evidence="1" id="KW-1133">Transmembrane helix</keyword>
<dbReference type="STRING" id="1802319.A2928_04715"/>
<dbReference type="Proteomes" id="UP000176221">
    <property type="component" value="Unassembled WGS sequence"/>
</dbReference>
<feature type="transmembrane region" description="Helical" evidence="1">
    <location>
        <begin position="94"/>
        <end position="111"/>
    </location>
</feature>
<gene>
    <name evidence="2" type="ORF">A2928_04715</name>
</gene>
<evidence type="ECO:0000313" key="2">
    <source>
        <dbReference type="EMBL" id="OHA34174.1"/>
    </source>
</evidence>
<comment type="caution">
    <text evidence="2">The sequence shown here is derived from an EMBL/GenBank/DDBJ whole genome shotgun (WGS) entry which is preliminary data.</text>
</comment>
<protein>
    <recommendedName>
        <fullName evidence="4">DUF1761 domain-containing protein</fullName>
    </recommendedName>
</protein>
<accession>A0A1G2NDM3</accession>
<feature type="transmembrane region" description="Helical" evidence="1">
    <location>
        <begin position="123"/>
        <end position="140"/>
    </location>
</feature>
<feature type="transmembrane region" description="Helical" evidence="1">
    <location>
        <begin position="55"/>
        <end position="74"/>
    </location>
</feature>
<dbReference type="AlphaFoldDB" id="A0A1G2NDM3"/>
<name>A0A1G2NDM3_9BACT</name>
<keyword evidence="1" id="KW-0472">Membrane</keyword>
<evidence type="ECO:0000313" key="3">
    <source>
        <dbReference type="Proteomes" id="UP000176221"/>
    </source>
</evidence>
<organism evidence="2 3">
    <name type="scientific">Candidatus Taylorbacteria bacterium RIFCSPLOWO2_01_FULL_45_15b</name>
    <dbReference type="NCBI Taxonomy" id="1802319"/>
    <lineage>
        <taxon>Bacteria</taxon>
        <taxon>Candidatus Tayloriibacteriota</taxon>
    </lineage>
</organism>
<evidence type="ECO:0000256" key="1">
    <source>
        <dbReference type="SAM" id="Phobius"/>
    </source>
</evidence>
<dbReference type="InterPro" id="IPR013879">
    <property type="entry name" value="DUF1761"/>
</dbReference>
<evidence type="ECO:0008006" key="4">
    <source>
        <dbReference type="Google" id="ProtNLM"/>
    </source>
</evidence>
<dbReference type="Pfam" id="PF08570">
    <property type="entry name" value="DUF1761"/>
    <property type="match status" value="1"/>
</dbReference>
<feature type="transmembrane region" description="Helical" evidence="1">
    <location>
        <begin position="6"/>
        <end position="34"/>
    </location>
</feature>
<proteinExistence type="predicted"/>
<sequence length="141" mass="15698">MGVPINYWAVIASAIIAMVLGFLWYGPIFGKAWIKLMGFTTESMDDAKKKGMTKSYIIMIVTTLVMAFVFAHSLEFGIAYTNTTGVAAGLTAAFWNWLGFIATVLTGKVLWEGKSWKLWFLDSGYYLVSLCLMGIVLAVWR</sequence>